<dbReference type="PROSITE" id="PS50178">
    <property type="entry name" value="ZF_FYVE"/>
    <property type="match status" value="1"/>
</dbReference>
<feature type="region of interest" description="Disordered" evidence="9">
    <location>
        <begin position="390"/>
        <end position="436"/>
    </location>
</feature>
<accession>A0A9P3G5M3</accession>
<evidence type="ECO:0000256" key="2">
    <source>
        <dbReference type="ARBA" id="ARBA00022490"/>
    </source>
</evidence>
<dbReference type="GO" id="GO:0008270">
    <property type="term" value="F:zinc ion binding"/>
    <property type="evidence" value="ECO:0007669"/>
    <property type="project" value="UniProtKB-KW"/>
</dbReference>
<dbReference type="SUPFAM" id="SSF48065">
    <property type="entry name" value="DBL homology domain (DH-domain)"/>
    <property type="match status" value="1"/>
</dbReference>
<dbReference type="SUPFAM" id="SSF50729">
    <property type="entry name" value="PH domain-like"/>
    <property type="match status" value="1"/>
</dbReference>
<dbReference type="InterPro" id="IPR000219">
    <property type="entry name" value="DH_dom"/>
</dbReference>
<dbReference type="Gene3D" id="1.20.900.10">
    <property type="entry name" value="Dbl homology (DH) domain"/>
    <property type="match status" value="1"/>
</dbReference>
<dbReference type="PANTHER" id="PTHR12673:SF159">
    <property type="entry name" value="LD03170P"/>
    <property type="match status" value="1"/>
</dbReference>
<feature type="compositionally biased region" description="Acidic residues" evidence="9">
    <location>
        <begin position="772"/>
        <end position="785"/>
    </location>
</feature>
<evidence type="ECO:0000256" key="5">
    <source>
        <dbReference type="ARBA" id="ARBA00022771"/>
    </source>
</evidence>
<dbReference type="SMART" id="SM00233">
    <property type="entry name" value="PH"/>
    <property type="match status" value="1"/>
</dbReference>
<proteinExistence type="predicted"/>
<keyword evidence="3" id="KW-0344">Guanine-nucleotide releasing factor</keyword>
<feature type="region of interest" description="Disordered" evidence="9">
    <location>
        <begin position="741"/>
        <end position="808"/>
    </location>
</feature>
<evidence type="ECO:0000259" key="10">
    <source>
        <dbReference type="PROSITE" id="PS50003"/>
    </source>
</evidence>
<feature type="domain" description="DH" evidence="11">
    <location>
        <begin position="125"/>
        <end position="320"/>
    </location>
</feature>
<dbReference type="GO" id="GO:0005856">
    <property type="term" value="C:cytoskeleton"/>
    <property type="evidence" value="ECO:0007669"/>
    <property type="project" value="UniProtKB-SubCell"/>
</dbReference>
<keyword evidence="14" id="KW-1185">Reference proteome</keyword>
<comment type="subcellular location">
    <subcellularLocation>
        <location evidence="1">Cytoplasm</location>
        <location evidence="1">Cytoskeleton</location>
    </subcellularLocation>
</comment>
<evidence type="ECO:0000313" key="14">
    <source>
        <dbReference type="Proteomes" id="UP000703269"/>
    </source>
</evidence>
<evidence type="ECO:0000256" key="4">
    <source>
        <dbReference type="ARBA" id="ARBA00022723"/>
    </source>
</evidence>
<sequence length="893" mass="98830">MHFRRFSLRRAPDNRDVMVDFPSIDGAKPAVLVPDAQLAPSAYLPFRRISFPSTPNLQLQRQSIASLASFDSIPEGPQPPATAIPLFRPPSKGAKRRGSSVDPAKRPHRRKEVKSVMVDEQREAKRRKVINELYETERTYVDGLELIYSHFLTPIIASLDTPNQLLDRAELTSVFANFIDIWNLHRSFYSSLSSALNASTSTVQEQAPPPPISPILLSHFPYLSLYTPFVSSFADALTSCNTLLSKHAHFAAFMATQEADPRCGKLKFRDWLLTIVQRCPRYLLLLKDLINCTDQEDPEHANLAAAHTLVSKITDSLNASLHTHTQTLALLAIQRSTVGLPFQLITPGRTFIRRGPLLQVGGSTPREREFLLFSDCLVWLSSADKTEDPERKQHWEQLVNEPPLSPDRRPNLSRSRSKSDADLPTQAGLRRNGSAGFRLKLSGPSLKKRMSSAGVTEEKWVYKGHIELVDLEVVLGPPGEPNEHLRVEVLSPRKSFALYACSEEERDEWASAIRTAKASLLISLNVMHPNSTLTSSASTHHLRHALQALPYSPEEESKNPKRGRVEHFVPAIWIPDSKTESCMRCGRTFGWRRRRHHCRLCGRCVCHTCSTKTFFIVDSSGARMKPGHKSARACDACYDTVFPVMTPGPEPAGATATISHLTLSGLRSMPSLLLEDSIHTSPSVLMAIDVEPMMRRQRSRDVHLAPVPSREPSDGPVRMPAVRIKAPSRPRSFIEIVHDLNDVPDDAPSPAGTSPATSRFSHGGPEASTVLDDLEEDEDEDDAEASEMHAHSMSSPEEPATSTSLPPTPVHASIVALRKEDTVRRRKRFSLPAVAIHTTPVTTKSNVVGEGKSKRWSLVLGNLKTNGSEFVQGVAAGKLSELLGRQAKTATPA</sequence>
<dbReference type="InterPro" id="IPR017455">
    <property type="entry name" value="Znf_FYVE-rel"/>
</dbReference>
<feature type="compositionally biased region" description="Polar residues" evidence="9">
    <location>
        <begin position="792"/>
        <end position="805"/>
    </location>
</feature>
<evidence type="ECO:0000259" key="12">
    <source>
        <dbReference type="PROSITE" id="PS50178"/>
    </source>
</evidence>
<evidence type="ECO:0000256" key="3">
    <source>
        <dbReference type="ARBA" id="ARBA00022658"/>
    </source>
</evidence>
<dbReference type="PROSITE" id="PS50010">
    <property type="entry name" value="DH_2"/>
    <property type="match status" value="1"/>
</dbReference>
<dbReference type="EMBL" id="BPQB01000013">
    <property type="protein sequence ID" value="GJE89658.1"/>
    <property type="molecule type" value="Genomic_DNA"/>
</dbReference>
<feature type="domain" description="FYVE-type" evidence="12">
    <location>
        <begin position="576"/>
        <end position="642"/>
    </location>
</feature>
<dbReference type="PANTHER" id="PTHR12673">
    <property type="entry name" value="FACIOGENITAL DYSPLASIA PROTEIN"/>
    <property type="match status" value="1"/>
</dbReference>
<dbReference type="OrthoDB" id="660555at2759"/>
<protein>
    <submittedName>
        <fullName evidence="13">FYVE, RhoGEF and PH domain-containing protein</fullName>
    </submittedName>
</protein>
<dbReference type="InterPro" id="IPR013083">
    <property type="entry name" value="Znf_RING/FYVE/PHD"/>
</dbReference>
<evidence type="ECO:0000259" key="11">
    <source>
        <dbReference type="PROSITE" id="PS50010"/>
    </source>
</evidence>
<dbReference type="PROSITE" id="PS50003">
    <property type="entry name" value="PH_DOMAIN"/>
    <property type="match status" value="1"/>
</dbReference>
<dbReference type="InterPro" id="IPR011993">
    <property type="entry name" value="PH-like_dom_sf"/>
</dbReference>
<evidence type="ECO:0000256" key="9">
    <source>
        <dbReference type="SAM" id="MobiDB-lite"/>
    </source>
</evidence>
<dbReference type="InterPro" id="IPR011011">
    <property type="entry name" value="Znf_FYVE_PHD"/>
</dbReference>
<feature type="region of interest" description="Disordered" evidence="9">
    <location>
        <begin position="70"/>
        <end position="115"/>
    </location>
</feature>
<dbReference type="InterPro" id="IPR051092">
    <property type="entry name" value="FYVE_RhoGEF_PH"/>
</dbReference>
<dbReference type="Pfam" id="PF01363">
    <property type="entry name" value="FYVE"/>
    <property type="match status" value="1"/>
</dbReference>
<dbReference type="CDD" id="cd00160">
    <property type="entry name" value="RhoGEF"/>
    <property type="match status" value="1"/>
</dbReference>
<keyword evidence="4" id="KW-0479">Metal-binding</keyword>
<evidence type="ECO:0000256" key="6">
    <source>
        <dbReference type="ARBA" id="ARBA00022833"/>
    </source>
</evidence>
<name>A0A9P3G5M3_9APHY</name>
<dbReference type="GO" id="GO:0005737">
    <property type="term" value="C:cytoplasm"/>
    <property type="evidence" value="ECO:0007669"/>
    <property type="project" value="TreeGrafter"/>
</dbReference>
<keyword evidence="7" id="KW-0206">Cytoskeleton</keyword>
<organism evidence="13 14">
    <name type="scientific">Phanerochaete sordida</name>
    <dbReference type="NCBI Taxonomy" id="48140"/>
    <lineage>
        <taxon>Eukaryota</taxon>
        <taxon>Fungi</taxon>
        <taxon>Dikarya</taxon>
        <taxon>Basidiomycota</taxon>
        <taxon>Agaricomycotina</taxon>
        <taxon>Agaricomycetes</taxon>
        <taxon>Polyporales</taxon>
        <taxon>Phanerochaetaceae</taxon>
        <taxon>Phanerochaete</taxon>
    </lineage>
</organism>
<dbReference type="Proteomes" id="UP000703269">
    <property type="component" value="Unassembled WGS sequence"/>
</dbReference>
<dbReference type="GO" id="GO:0005085">
    <property type="term" value="F:guanyl-nucleotide exchange factor activity"/>
    <property type="evidence" value="ECO:0007669"/>
    <property type="project" value="UniProtKB-KW"/>
</dbReference>
<feature type="compositionally biased region" description="Polar residues" evidence="9">
    <location>
        <begin position="751"/>
        <end position="760"/>
    </location>
</feature>
<dbReference type="Gene3D" id="2.30.29.30">
    <property type="entry name" value="Pleckstrin-homology domain (PH domain)/Phosphotyrosine-binding domain (PTB)"/>
    <property type="match status" value="1"/>
</dbReference>
<dbReference type="InterPro" id="IPR000306">
    <property type="entry name" value="Znf_FYVE"/>
</dbReference>
<comment type="caution">
    <text evidence="13">The sequence shown here is derived from an EMBL/GenBank/DDBJ whole genome shotgun (WGS) entry which is preliminary data.</text>
</comment>
<reference evidence="13 14" key="1">
    <citation type="submission" date="2021-08" db="EMBL/GenBank/DDBJ databases">
        <title>Draft Genome Sequence of Phanerochaete sordida strain YK-624.</title>
        <authorList>
            <person name="Mori T."/>
            <person name="Dohra H."/>
            <person name="Suzuki T."/>
            <person name="Kawagishi H."/>
            <person name="Hirai H."/>
        </authorList>
    </citation>
    <scope>NUCLEOTIDE SEQUENCE [LARGE SCALE GENOMIC DNA]</scope>
    <source>
        <strain evidence="13 14">YK-624</strain>
    </source>
</reference>
<dbReference type="SMART" id="SM00325">
    <property type="entry name" value="RhoGEF"/>
    <property type="match status" value="1"/>
</dbReference>
<evidence type="ECO:0000313" key="13">
    <source>
        <dbReference type="EMBL" id="GJE89658.1"/>
    </source>
</evidence>
<feature type="region of interest" description="Disordered" evidence="9">
    <location>
        <begin position="697"/>
        <end position="724"/>
    </location>
</feature>
<evidence type="ECO:0000256" key="8">
    <source>
        <dbReference type="PROSITE-ProRule" id="PRU00091"/>
    </source>
</evidence>
<keyword evidence="6" id="KW-0862">Zinc</keyword>
<dbReference type="SUPFAM" id="SSF57903">
    <property type="entry name" value="FYVE/PHD zinc finger"/>
    <property type="match status" value="1"/>
</dbReference>
<keyword evidence="5 8" id="KW-0863">Zinc-finger</keyword>
<dbReference type="Gene3D" id="3.30.40.10">
    <property type="entry name" value="Zinc/RING finger domain, C3HC4 (zinc finger)"/>
    <property type="match status" value="1"/>
</dbReference>
<dbReference type="InterPro" id="IPR001849">
    <property type="entry name" value="PH_domain"/>
</dbReference>
<dbReference type="AlphaFoldDB" id="A0A9P3G5M3"/>
<dbReference type="SMART" id="SM00064">
    <property type="entry name" value="FYVE"/>
    <property type="match status" value="1"/>
</dbReference>
<evidence type="ECO:0000256" key="7">
    <source>
        <dbReference type="ARBA" id="ARBA00023212"/>
    </source>
</evidence>
<evidence type="ECO:0000256" key="1">
    <source>
        <dbReference type="ARBA" id="ARBA00004245"/>
    </source>
</evidence>
<dbReference type="Pfam" id="PF00621">
    <property type="entry name" value="RhoGEF"/>
    <property type="match status" value="1"/>
</dbReference>
<dbReference type="InterPro" id="IPR035899">
    <property type="entry name" value="DBL_dom_sf"/>
</dbReference>
<feature type="domain" description="PH" evidence="10">
    <location>
        <begin position="350"/>
        <end position="518"/>
    </location>
</feature>
<keyword evidence="2" id="KW-0963">Cytoplasm</keyword>
<gene>
    <name evidence="13" type="ORF">PsYK624_057640</name>
</gene>